<feature type="transmembrane region" description="Helical" evidence="1">
    <location>
        <begin position="117"/>
        <end position="142"/>
    </location>
</feature>
<comment type="caution">
    <text evidence="2">The sequence shown here is derived from an EMBL/GenBank/DDBJ whole genome shotgun (WGS) entry which is preliminary data.</text>
</comment>
<proteinExistence type="predicted"/>
<keyword evidence="1" id="KW-0812">Transmembrane</keyword>
<gene>
    <name evidence="2" type="ORF">Fcan01_22864</name>
</gene>
<protein>
    <submittedName>
        <fullName evidence="2">Plasma membrane fusion protein PRM1</fullName>
    </submittedName>
</protein>
<feature type="transmembrane region" description="Helical" evidence="1">
    <location>
        <begin position="24"/>
        <end position="44"/>
    </location>
</feature>
<keyword evidence="3" id="KW-1185">Reference proteome</keyword>
<evidence type="ECO:0000313" key="3">
    <source>
        <dbReference type="Proteomes" id="UP000198287"/>
    </source>
</evidence>
<dbReference type="EMBL" id="LNIX01000026">
    <property type="protein sequence ID" value="OXA42553.1"/>
    <property type="molecule type" value="Genomic_DNA"/>
</dbReference>
<dbReference type="AlphaFoldDB" id="A0A226DBK4"/>
<evidence type="ECO:0000256" key="1">
    <source>
        <dbReference type="SAM" id="Phobius"/>
    </source>
</evidence>
<accession>A0A226DBK4</accession>
<evidence type="ECO:0000313" key="2">
    <source>
        <dbReference type="EMBL" id="OXA42553.1"/>
    </source>
</evidence>
<organism evidence="2 3">
    <name type="scientific">Folsomia candida</name>
    <name type="common">Springtail</name>
    <dbReference type="NCBI Taxonomy" id="158441"/>
    <lineage>
        <taxon>Eukaryota</taxon>
        <taxon>Metazoa</taxon>
        <taxon>Ecdysozoa</taxon>
        <taxon>Arthropoda</taxon>
        <taxon>Hexapoda</taxon>
        <taxon>Collembola</taxon>
        <taxon>Entomobryomorpha</taxon>
        <taxon>Isotomoidea</taxon>
        <taxon>Isotomidae</taxon>
        <taxon>Proisotominae</taxon>
        <taxon>Folsomia</taxon>
    </lineage>
</organism>
<name>A0A226DBK4_FOLCA</name>
<reference evidence="2 3" key="1">
    <citation type="submission" date="2015-12" db="EMBL/GenBank/DDBJ databases">
        <title>The genome of Folsomia candida.</title>
        <authorList>
            <person name="Faddeeva A."/>
            <person name="Derks M.F."/>
            <person name="Anvar Y."/>
            <person name="Smit S."/>
            <person name="Van Straalen N."/>
            <person name="Roelofs D."/>
        </authorList>
    </citation>
    <scope>NUCLEOTIDE SEQUENCE [LARGE SCALE GENOMIC DNA]</scope>
    <source>
        <strain evidence="2 3">VU population</strain>
        <tissue evidence="2">Whole body</tissue>
    </source>
</reference>
<dbReference type="Proteomes" id="UP000198287">
    <property type="component" value="Unassembled WGS sequence"/>
</dbReference>
<keyword evidence="1" id="KW-0472">Membrane</keyword>
<keyword evidence="1" id="KW-1133">Transmembrane helix</keyword>
<sequence>MAAICFNGFYSILFDKLGTLEMSFTLLFSLSFSVALMVLTPILVQPDQFLSLLNGRQKFILETHHGNLLGKDKIISFLSEEPESSRKFSDKVEIPIEALQHSGLAFSVYLHLDQYRIGLASVLVVQAWAIFSLAVLVSFFLFTVLCESPQCIAEHLCYLKVNLNSVGQMSTST</sequence>